<protein>
    <submittedName>
        <fullName evidence="1">Uncharacterized protein</fullName>
    </submittedName>
</protein>
<name>A0A815IIT8_9BILA</name>
<gene>
    <name evidence="2" type="ORF">BYL167_LOCUS61406</name>
    <name evidence="1" type="ORF">CJN711_LOCUS20339</name>
</gene>
<evidence type="ECO:0000313" key="3">
    <source>
        <dbReference type="Proteomes" id="UP000663855"/>
    </source>
</evidence>
<comment type="caution">
    <text evidence="1">The sequence shown here is derived from an EMBL/GenBank/DDBJ whole genome shotgun (WGS) entry which is preliminary data.</text>
</comment>
<dbReference type="PANTHER" id="PTHR12224:SF0">
    <property type="entry name" value="BETA-1,4-MANNOSYL-GLYCOPROTEIN 4-BETA-N-ACETYLGLUCOSAMINYLTRANSFERASE"/>
    <property type="match status" value="1"/>
</dbReference>
<dbReference type="EMBL" id="CAJNOV010009516">
    <property type="protein sequence ID" value="CAF1368919.1"/>
    <property type="molecule type" value="Genomic_DNA"/>
</dbReference>
<dbReference type="GO" id="GO:0003830">
    <property type="term" value="F:beta-1,4-mannosylglycoprotein 4-beta-N-acetylglucosaminyltransferase activity"/>
    <property type="evidence" value="ECO:0007669"/>
    <property type="project" value="InterPro"/>
</dbReference>
<proteinExistence type="predicted"/>
<reference evidence="1" key="1">
    <citation type="submission" date="2021-02" db="EMBL/GenBank/DDBJ databases">
        <authorList>
            <person name="Nowell W R."/>
        </authorList>
    </citation>
    <scope>NUCLEOTIDE SEQUENCE</scope>
</reference>
<dbReference type="GO" id="GO:0006044">
    <property type="term" value="P:N-acetylglucosamine metabolic process"/>
    <property type="evidence" value="ECO:0007669"/>
    <property type="project" value="TreeGrafter"/>
</dbReference>
<dbReference type="PANTHER" id="PTHR12224">
    <property type="entry name" value="BETA-1,4-MANNOSYL-GLYCOPROTEIN BETA-1,4-N-ACETYLGLUCOSAMINYL-TRANSFERASE"/>
    <property type="match status" value="1"/>
</dbReference>
<feature type="non-terminal residue" evidence="1">
    <location>
        <position position="61"/>
    </location>
</feature>
<organism evidence="1 3">
    <name type="scientific">Rotaria magnacalcarata</name>
    <dbReference type="NCBI Taxonomy" id="392030"/>
    <lineage>
        <taxon>Eukaryota</taxon>
        <taxon>Metazoa</taxon>
        <taxon>Spiralia</taxon>
        <taxon>Gnathifera</taxon>
        <taxon>Rotifera</taxon>
        <taxon>Eurotatoria</taxon>
        <taxon>Bdelloidea</taxon>
        <taxon>Philodinida</taxon>
        <taxon>Philodinidae</taxon>
        <taxon>Rotaria</taxon>
    </lineage>
</organism>
<sequence>MLEIRLYELYDHVTLFLIAESNQTFSGKSKQLYLKDNWSRFSRYHNKIRRVPTEKIFSKNR</sequence>
<dbReference type="AlphaFoldDB" id="A0A815IIT8"/>
<evidence type="ECO:0000313" key="1">
    <source>
        <dbReference type="EMBL" id="CAF1368919.1"/>
    </source>
</evidence>
<dbReference type="Proteomes" id="UP000681967">
    <property type="component" value="Unassembled WGS sequence"/>
</dbReference>
<dbReference type="InterPro" id="IPR006813">
    <property type="entry name" value="Glyco_trans_17"/>
</dbReference>
<dbReference type="Proteomes" id="UP000663855">
    <property type="component" value="Unassembled WGS sequence"/>
</dbReference>
<dbReference type="Pfam" id="PF04724">
    <property type="entry name" value="Glyco_transf_17"/>
    <property type="match status" value="1"/>
</dbReference>
<evidence type="ECO:0000313" key="2">
    <source>
        <dbReference type="EMBL" id="CAF5076987.1"/>
    </source>
</evidence>
<dbReference type="EMBL" id="CAJOBH010232517">
    <property type="protein sequence ID" value="CAF5076987.1"/>
    <property type="molecule type" value="Genomic_DNA"/>
</dbReference>
<accession>A0A815IIT8</accession>
<dbReference type="GO" id="GO:0016020">
    <property type="term" value="C:membrane"/>
    <property type="evidence" value="ECO:0007669"/>
    <property type="project" value="InterPro"/>
</dbReference>